<evidence type="ECO:0000259" key="8">
    <source>
        <dbReference type="Pfam" id="PF09334"/>
    </source>
</evidence>
<dbReference type="EC" id="6.1.1.10" evidence="1"/>
<name>A0A1G2EWK4_9BACT</name>
<dbReference type="SUPFAM" id="SSF52374">
    <property type="entry name" value="Nucleotidylyl transferase"/>
    <property type="match status" value="1"/>
</dbReference>
<reference evidence="9 10" key="1">
    <citation type="journal article" date="2016" name="Nat. Commun.">
        <title>Thousands of microbial genomes shed light on interconnected biogeochemical processes in an aquifer system.</title>
        <authorList>
            <person name="Anantharaman K."/>
            <person name="Brown C.T."/>
            <person name="Hug L.A."/>
            <person name="Sharon I."/>
            <person name="Castelle C.J."/>
            <person name="Probst A.J."/>
            <person name="Thomas B.C."/>
            <person name="Singh A."/>
            <person name="Wilkins M.J."/>
            <person name="Karaoz U."/>
            <person name="Brodie E.L."/>
            <person name="Williams K.H."/>
            <person name="Hubbard S.S."/>
            <person name="Banfield J.F."/>
        </authorList>
    </citation>
    <scope>NUCLEOTIDE SEQUENCE [LARGE SCALE GENOMIC DNA]</scope>
</reference>
<dbReference type="Gene3D" id="2.170.220.10">
    <property type="match status" value="1"/>
</dbReference>
<dbReference type="GO" id="GO:0004825">
    <property type="term" value="F:methionine-tRNA ligase activity"/>
    <property type="evidence" value="ECO:0007669"/>
    <property type="project" value="UniProtKB-EC"/>
</dbReference>
<protein>
    <recommendedName>
        <fullName evidence="1">methionine--tRNA ligase</fullName>
        <ecNumber evidence="1">6.1.1.10</ecNumber>
    </recommendedName>
</protein>
<dbReference type="Gene3D" id="3.40.50.620">
    <property type="entry name" value="HUPs"/>
    <property type="match status" value="1"/>
</dbReference>
<dbReference type="EMBL" id="MHMR01000026">
    <property type="protein sequence ID" value="OGZ30179.1"/>
    <property type="molecule type" value="Genomic_DNA"/>
</dbReference>
<dbReference type="CDD" id="cd07957">
    <property type="entry name" value="Anticodon_Ia_Met"/>
    <property type="match status" value="1"/>
</dbReference>
<evidence type="ECO:0000256" key="6">
    <source>
        <dbReference type="ARBA" id="ARBA00023146"/>
    </source>
</evidence>
<evidence type="ECO:0000256" key="3">
    <source>
        <dbReference type="ARBA" id="ARBA00022741"/>
    </source>
</evidence>
<dbReference type="PANTHER" id="PTHR43326:SF1">
    <property type="entry name" value="METHIONINE--TRNA LIGASE, MITOCHONDRIAL"/>
    <property type="match status" value="1"/>
</dbReference>
<dbReference type="CDD" id="cd00814">
    <property type="entry name" value="MetRS_core"/>
    <property type="match status" value="1"/>
</dbReference>
<dbReference type="InterPro" id="IPR014729">
    <property type="entry name" value="Rossmann-like_a/b/a_fold"/>
</dbReference>
<evidence type="ECO:0000313" key="9">
    <source>
        <dbReference type="EMBL" id="OGZ30179.1"/>
    </source>
</evidence>
<dbReference type="InterPro" id="IPR023457">
    <property type="entry name" value="Met-tRNA_synth_2"/>
</dbReference>
<evidence type="ECO:0000256" key="1">
    <source>
        <dbReference type="ARBA" id="ARBA00012838"/>
    </source>
</evidence>
<dbReference type="Gene3D" id="1.10.730.10">
    <property type="entry name" value="Isoleucyl-tRNA Synthetase, Domain 1"/>
    <property type="match status" value="1"/>
</dbReference>
<keyword evidence="4 7" id="KW-0067">ATP-binding</keyword>
<dbReference type="AlphaFoldDB" id="A0A1G2EWK4"/>
<evidence type="ECO:0000256" key="2">
    <source>
        <dbReference type="ARBA" id="ARBA00022598"/>
    </source>
</evidence>
<dbReference type="GO" id="GO:0005524">
    <property type="term" value="F:ATP binding"/>
    <property type="evidence" value="ECO:0007669"/>
    <property type="project" value="UniProtKB-KW"/>
</dbReference>
<gene>
    <name evidence="9" type="ORF">A3J00_00735</name>
</gene>
<dbReference type="Proteomes" id="UP000178428">
    <property type="component" value="Unassembled WGS sequence"/>
</dbReference>
<comment type="similarity">
    <text evidence="7">Belongs to the class-I aminoacyl-tRNA synthetase family.</text>
</comment>
<dbReference type="PANTHER" id="PTHR43326">
    <property type="entry name" value="METHIONYL-TRNA SYNTHETASE"/>
    <property type="match status" value="1"/>
</dbReference>
<evidence type="ECO:0000256" key="4">
    <source>
        <dbReference type="ARBA" id="ARBA00022840"/>
    </source>
</evidence>
<evidence type="ECO:0000313" key="10">
    <source>
        <dbReference type="Proteomes" id="UP000178428"/>
    </source>
</evidence>
<dbReference type="GO" id="GO:0006431">
    <property type="term" value="P:methionyl-tRNA aminoacylation"/>
    <property type="evidence" value="ECO:0007669"/>
    <property type="project" value="InterPro"/>
</dbReference>
<dbReference type="InterPro" id="IPR033911">
    <property type="entry name" value="MetRS_core"/>
</dbReference>
<comment type="caution">
    <text evidence="9">The sequence shown here is derived from an EMBL/GenBank/DDBJ whole genome shotgun (WGS) entry which is preliminary data.</text>
</comment>
<dbReference type="STRING" id="1801725.A3J00_00735"/>
<accession>A0A1G2EWK4</accession>
<dbReference type="InterPro" id="IPR015413">
    <property type="entry name" value="Methionyl/Leucyl_tRNA_Synth"/>
</dbReference>
<feature type="domain" description="Methionyl/Leucyl tRNA synthetase" evidence="8">
    <location>
        <begin position="137"/>
        <end position="362"/>
    </location>
</feature>
<sequence length="525" mass="59242">MQEKFYISTAIAYVNSRPHIGFALELAQADAIARWQRLNGKDVFFLTGTDEHGAKITRAAEKAGKSPQDFAGENAAVFKKLVEDLNVSSDDFIRTSDEKRHFPGAVKLWKKLEESGDIYKKNYSGLYCVGHEAFVTQKDLVDGKCADHDAEPETIEEENYFFRLSKYGQAVKKAVESGELKIFPESRKNETVSFINEGLEDISVSRPSKDISWGIPVPGDSTQTMYVWFEALANYITALGFGSSNQDNFEKFWPADIHVIGKDILRFHSIIWPAMLLSAGLPLPKSVFVHGFIHSGGRKMSKTVGNVIDPVDFVDRHGCDPLRYYLLRDIPTFEDGDFTEERFVEAYNSDLANGLGNYISRISKMIEQYFGGVLERPSDNELSAVPIKKHSSFFAPNGEGAKLELVSPPYFIDQVVWPIYRSAFADYKLKQVLDAVWALLGELDAYVQTYEPFKLIKTDTEKTRAVLWNLSYGALSIAWMLKPFMPDTAEKILDTFGVKSDSKEEWLKVGVKLDDPLFARKENVD</sequence>
<dbReference type="SUPFAM" id="SSF47323">
    <property type="entry name" value="Anticodon-binding domain of a subclass of class I aminoacyl-tRNA synthetases"/>
    <property type="match status" value="1"/>
</dbReference>
<proteinExistence type="inferred from homology"/>
<evidence type="ECO:0000256" key="5">
    <source>
        <dbReference type="ARBA" id="ARBA00022917"/>
    </source>
</evidence>
<keyword evidence="6 7" id="KW-0030">Aminoacyl-tRNA synthetase</keyword>
<dbReference type="InterPro" id="IPR009080">
    <property type="entry name" value="tRNAsynth_Ia_anticodon-bd"/>
</dbReference>
<evidence type="ECO:0000256" key="7">
    <source>
        <dbReference type="RuleBase" id="RU363039"/>
    </source>
</evidence>
<organism evidence="9 10">
    <name type="scientific">Candidatus Niyogibacteria bacterium RIFCSPLOWO2_02_FULL_45_13</name>
    <dbReference type="NCBI Taxonomy" id="1801725"/>
    <lineage>
        <taxon>Bacteria</taxon>
        <taxon>Candidatus Niyogiibacteriota</taxon>
    </lineage>
</organism>
<dbReference type="FunFam" id="2.170.220.10:FF:000003">
    <property type="entry name" value="Methionine--tRNA ligase"/>
    <property type="match status" value="1"/>
</dbReference>
<keyword evidence="5 7" id="KW-0648">Protein biosynthesis</keyword>
<keyword evidence="2 7" id="KW-0436">Ligase</keyword>
<keyword evidence="3 7" id="KW-0547">Nucleotide-binding</keyword>
<dbReference type="Pfam" id="PF09334">
    <property type="entry name" value="tRNA-synt_1g"/>
    <property type="match status" value="1"/>
</dbReference>
<dbReference type="InterPro" id="IPR041872">
    <property type="entry name" value="Anticodon_Met"/>
</dbReference>
<dbReference type="PRINTS" id="PR01041">
    <property type="entry name" value="TRNASYNTHMET"/>
</dbReference>